<dbReference type="PANTHER" id="PTHR11735">
    <property type="entry name" value="TRNA N6-ADENOSINE THREONYLCARBAMOYLTRANSFERASE"/>
    <property type="match status" value="1"/>
</dbReference>
<keyword evidence="3" id="KW-0808">Transferase</keyword>
<evidence type="ECO:0000256" key="1">
    <source>
        <dbReference type="SAM" id="MobiDB-lite"/>
    </source>
</evidence>
<sequence length="197" mass="20493">MAEPLSLGFDTSAAHCAAALLSGDTVLTQRHEEMSRGQAERLFPLLTEILAEAGADWRDLSVLGVGTGPGNFTGIRIAVAAARGLSLSLRIPAIGVSLTEAAALDLPRPCRVAVPARGGDVIWQDFGADALSGPEQGAIHALPPGPPLLAPRYPLAVAIARIALTRRDVPDQPRPAPIYLRPADAAPARDRGPVILS</sequence>
<dbReference type="Proteomes" id="UP001251085">
    <property type="component" value="Unassembled WGS sequence"/>
</dbReference>
<dbReference type="EMBL" id="JAVRQI010000013">
    <property type="protein sequence ID" value="MDT1063527.1"/>
    <property type="molecule type" value="Genomic_DNA"/>
</dbReference>
<gene>
    <name evidence="3" type="primary">tsaB</name>
    <name evidence="3" type="ORF">RM190_16760</name>
</gene>
<comment type="caution">
    <text evidence="3">The sequence shown here is derived from an EMBL/GenBank/DDBJ whole genome shotgun (WGS) entry which is preliminary data.</text>
</comment>
<dbReference type="Gene3D" id="3.30.420.40">
    <property type="match status" value="1"/>
</dbReference>
<proteinExistence type="predicted"/>
<keyword evidence="3" id="KW-0012">Acyltransferase</keyword>
<dbReference type="RefSeq" id="WP_311760616.1">
    <property type="nucleotide sequence ID" value="NZ_JAVRQI010000013.1"/>
</dbReference>
<dbReference type="InterPro" id="IPR043129">
    <property type="entry name" value="ATPase_NBD"/>
</dbReference>
<dbReference type="InterPro" id="IPR000905">
    <property type="entry name" value="Gcp-like_dom"/>
</dbReference>
<feature type="compositionally biased region" description="Basic and acidic residues" evidence="1">
    <location>
        <begin position="187"/>
        <end position="197"/>
    </location>
</feature>
<dbReference type="SUPFAM" id="SSF53067">
    <property type="entry name" value="Actin-like ATPase domain"/>
    <property type="match status" value="1"/>
</dbReference>
<name>A0ABU3EH03_9RHOB</name>
<dbReference type="InterPro" id="IPR022496">
    <property type="entry name" value="T6A_TsaB"/>
</dbReference>
<dbReference type="NCBIfam" id="TIGR03725">
    <property type="entry name" value="T6A_YeaZ"/>
    <property type="match status" value="1"/>
</dbReference>
<dbReference type="GO" id="GO:0061711">
    <property type="term" value="F:tRNA N(6)-L-threonylcarbamoyladenine synthase activity"/>
    <property type="evidence" value="ECO:0007669"/>
    <property type="project" value="UniProtKB-EC"/>
</dbReference>
<dbReference type="Pfam" id="PF00814">
    <property type="entry name" value="TsaD"/>
    <property type="match status" value="1"/>
</dbReference>
<evidence type="ECO:0000259" key="2">
    <source>
        <dbReference type="Pfam" id="PF00814"/>
    </source>
</evidence>
<protein>
    <submittedName>
        <fullName evidence="3">tRNA (Adenosine(37)-N6)-threonylcarbamoyltransferase complex dimerization subunit type 1 TsaB</fullName>
        <ecNumber evidence="3">2.3.1.234</ecNumber>
    </submittedName>
</protein>
<reference evidence="4" key="1">
    <citation type="submission" date="2023-07" db="EMBL/GenBank/DDBJ databases">
        <title>Characterization of two Paracoccaceae strains isolated from Phycosphere and proposal of Xinfangfangia lacusdiani sp. nov.</title>
        <authorList>
            <person name="Deng Y."/>
            <person name="Zhang Y.Q."/>
        </authorList>
    </citation>
    <scope>NUCLEOTIDE SEQUENCE [LARGE SCALE GENOMIC DNA]</scope>
    <source>
        <strain evidence="4">CPCC 101403</strain>
    </source>
</reference>
<organism evidence="3 4">
    <name type="scientific">Paracoccus broussonetiae</name>
    <dbReference type="NCBI Taxonomy" id="3075834"/>
    <lineage>
        <taxon>Bacteria</taxon>
        <taxon>Pseudomonadati</taxon>
        <taxon>Pseudomonadota</taxon>
        <taxon>Alphaproteobacteria</taxon>
        <taxon>Rhodobacterales</taxon>
        <taxon>Paracoccaceae</taxon>
        <taxon>Paracoccus</taxon>
    </lineage>
</organism>
<accession>A0ABU3EH03</accession>
<evidence type="ECO:0000313" key="3">
    <source>
        <dbReference type="EMBL" id="MDT1063527.1"/>
    </source>
</evidence>
<feature type="region of interest" description="Disordered" evidence="1">
    <location>
        <begin position="173"/>
        <end position="197"/>
    </location>
</feature>
<keyword evidence="4" id="KW-1185">Reference proteome</keyword>
<evidence type="ECO:0000313" key="4">
    <source>
        <dbReference type="Proteomes" id="UP001251085"/>
    </source>
</evidence>
<dbReference type="EC" id="2.3.1.234" evidence="3"/>
<dbReference type="PANTHER" id="PTHR11735:SF11">
    <property type="entry name" value="TRNA THREONYLCARBAMOYLADENOSINE BIOSYNTHESIS PROTEIN TSAB"/>
    <property type="match status" value="1"/>
</dbReference>
<feature type="domain" description="Gcp-like" evidence="2">
    <location>
        <begin position="32"/>
        <end position="123"/>
    </location>
</feature>